<reference evidence="2 3" key="1">
    <citation type="submission" date="2024-08" db="EMBL/GenBank/DDBJ databases">
        <authorList>
            <person name="Ishaq N."/>
        </authorList>
    </citation>
    <scope>NUCLEOTIDE SEQUENCE [LARGE SCALE GENOMIC DNA]</scope>
    <source>
        <strain evidence="2 3">DSM 18651</strain>
    </source>
</reference>
<dbReference type="Proteomes" id="UP001569428">
    <property type="component" value="Unassembled WGS sequence"/>
</dbReference>
<gene>
    <name evidence="2" type="ORF">ACCI49_15960</name>
</gene>
<evidence type="ECO:0000256" key="1">
    <source>
        <dbReference type="SAM" id="Phobius"/>
    </source>
</evidence>
<feature type="transmembrane region" description="Helical" evidence="1">
    <location>
        <begin position="12"/>
        <end position="30"/>
    </location>
</feature>
<sequence>MFSLFLGFRNSIASFFIVRFFIYVAVLFWCSQAHALLYLRGPSENFTGTFTLTWSSGYTNYVLQEYKNGVLQRDWELNNKTSLLLREGAPASGNIKSVAMVAVAVVVARFHWL</sequence>
<comment type="caution">
    <text evidence="2">The sequence shown here is derived from an EMBL/GenBank/DDBJ whole genome shotgun (WGS) entry which is preliminary data.</text>
</comment>
<protein>
    <submittedName>
        <fullName evidence="2">Uncharacterized protein</fullName>
    </submittedName>
</protein>
<organism evidence="2 3">
    <name type="scientific">Microbulbifer epialgicus</name>
    <dbReference type="NCBI Taxonomy" id="393907"/>
    <lineage>
        <taxon>Bacteria</taxon>
        <taxon>Pseudomonadati</taxon>
        <taxon>Pseudomonadota</taxon>
        <taxon>Gammaproteobacteria</taxon>
        <taxon>Cellvibrionales</taxon>
        <taxon>Microbulbiferaceae</taxon>
        <taxon>Microbulbifer</taxon>
    </lineage>
</organism>
<evidence type="ECO:0000313" key="2">
    <source>
        <dbReference type="EMBL" id="MFA0812407.1"/>
    </source>
</evidence>
<keyword evidence="1" id="KW-0472">Membrane</keyword>
<name>A0ABV4P2B3_9GAMM</name>
<dbReference type="RefSeq" id="WP_371840076.1">
    <property type="nucleotide sequence ID" value="NZ_JBGMEK010000041.1"/>
</dbReference>
<keyword evidence="1" id="KW-1133">Transmembrane helix</keyword>
<keyword evidence="3" id="KW-1185">Reference proteome</keyword>
<evidence type="ECO:0000313" key="3">
    <source>
        <dbReference type="Proteomes" id="UP001569428"/>
    </source>
</evidence>
<proteinExistence type="predicted"/>
<dbReference type="EMBL" id="JBGMEK010000041">
    <property type="protein sequence ID" value="MFA0812407.1"/>
    <property type="molecule type" value="Genomic_DNA"/>
</dbReference>
<accession>A0ABV4P2B3</accession>
<keyword evidence="1" id="KW-0812">Transmembrane</keyword>